<comment type="caution">
    <text evidence="1">The sequence shown here is derived from an EMBL/GenBank/DDBJ whole genome shotgun (WGS) entry which is preliminary data.</text>
</comment>
<dbReference type="RefSeq" id="WP_137627582.1">
    <property type="nucleotide sequence ID" value="NZ_BJDJ01000002.1"/>
</dbReference>
<organism evidence="1 2">
    <name type="scientific">Lactiplantibacillus daowaiensis</name>
    <dbReference type="NCBI Taxonomy" id="2559918"/>
    <lineage>
        <taxon>Bacteria</taxon>
        <taxon>Bacillati</taxon>
        <taxon>Bacillota</taxon>
        <taxon>Bacilli</taxon>
        <taxon>Lactobacillales</taxon>
        <taxon>Lactobacillaceae</taxon>
        <taxon>Lactiplantibacillus</taxon>
    </lineage>
</organism>
<gene>
    <name evidence="1" type="ORF">ACFP5Y_13965</name>
</gene>
<dbReference type="Proteomes" id="UP001596282">
    <property type="component" value="Unassembled WGS sequence"/>
</dbReference>
<dbReference type="EMBL" id="JBHSSC010000044">
    <property type="protein sequence ID" value="MFC6182339.1"/>
    <property type="molecule type" value="Genomic_DNA"/>
</dbReference>
<sequence>MIGHVTKLNLNANEGILTDFHGHHFKFALAAAPTKAALRLGQEFYFKPALTAAGLVAMDLCQHHHDGTRVVVPTTSQDPKFVRIGDIVINLAQVQYYEMTTTQNEIRNGYESRARHLMIQMKGGRQFNFYNWDSVNIDEVMGTLDKLHIANQKLG</sequence>
<evidence type="ECO:0000313" key="2">
    <source>
        <dbReference type="Proteomes" id="UP001596282"/>
    </source>
</evidence>
<keyword evidence="2" id="KW-1185">Reference proteome</keyword>
<reference evidence="2" key="1">
    <citation type="journal article" date="2019" name="Int. J. Syst. Evol. Microbiol.">
        <title>The Global Catalogue of Microorganisms (GCM) 10K type strain sequencing project: providing services to taxonomists for standard genome sequencing and annotation.</title>
        <authorList>
            <consortium name="The Broad Institute Genomics Platform"/>
            <consortium name="The Broad Institute Genome Sequencing Center for Infectious Disease"/>
            <person name="Wu L."/>
            <person name="Ma J."/>
        </authorList>
    </citation>
    <scope>NUCLEOTIDE SEQUENCE [LARGE SCALE GENOMIC DNA]</scope>
    <source>
        <strain evidence="2">CCM 8933</strain>
    </source>
</reference>
<accession>A0ABW1S3A2</accession>
<evidence type="ECO:0000313" key="1">
    <source>
        <dbReference type="EMBL" id="MFC6182339.1"/>
    </source>
</evidence>
<name>A0ABW1S3A2_9LACO</name>
<protein>
    <submittedName>
        <fullName evidence="1">Uncharacterized protein</fullName>
    </submittedName>
</protein>
<proteinExistence type="predicted"/>